<comment type="caution">
    <text evidence="1">The sequence shown here is derived from an EMBL/GenBank/DDBJ whole genome shotgun (WGS) entry which is preliminary data.</text>
</comment>
<gene>
    <name evidence="1" type="ORF">A2725_01790</name>
</gene>
<evidence type="ECO:0000313" key="1">
    <source>
        <dbReference type="EMBL" id="OGH59971.1"/>
    </source>
</evidence>
<evidence type="ECO:0008006" key="3">
    <source>
        <dbReference type="Google" id="ProtNLM"/>
    </source>
</evidence>
<evidence type="ECO:0000313" key="2">
    <source>
        <dbReference type="Proteomes" id="UP000177067"/>
    </source>
</evidence>
<organism evidence="1 2">
    <name type="scientific">Candidatus Magasanikbacteria bacterium RIFCSPHIGHO2_01_FULL_33_34</name>
    <dbReference type="NCBI Taxonomy" id="1798671"/>
    <lineage>
        <taxon>Bacteria</taxon>
        <taxon>Candidatus Magasanikiibacteriota</taxon>
    </lineage>
</organism>
<accession>A0A1F6LKR1</accession>
<proteinExistence type="predicted"/>
<sequence length="113" mass="12741">MNKPIPTIVLIAFIAIFFLFPTLTVTVNKEKINLAFGIGLIKKNFNITEIDSFTKVKNPWIYGWGIHYTPDGWLYNVSGFNAIEIKLKSGKKYRIGTDEPSQLFDAIASAVDK</sequence>
<dbReference type="EMBL" id="MFPS01000005">
    <property type="protein sequence ID" value="OGH59971.1"/>
    <property type="molecule type" value="Genomic_DNA"/>
</dbReference>
<reference evidence="1 2" key="1">
    <citation type="journal article" date="2016" name="Nat. Commun.">
        <title>Thousands of microbial genomes shed light on interconnected biogeochemical processes in an aquifer system.</title>
        <authorList>
            <person name="Anantharaman K."/>
            <person name="Brown C.T."/>
            <person name="Hug L.A."/>
            <person name="Sharon I."/>
            <person name="Castelle C.J."/>
            <person name="Probst A.J."/>
            <person name="Thomas B.C."/>
            <person name="Singh A."/>
            <person name="Wilkins M.J."/>
            <person name="Karaoz U."/>
            <person name="Brodie E.L."/>
            <person name="Williams K.H."/>
            <person name="Hubbard S.S."/>
            <person name="Banfield J.F."/>
        </authorList>
    </citation>
    <scope>NUCLEOTIDE SEQUENCE [LARGE SCALE GENOMIC DNA]</scope>
</reference>
<dbReference type="Proteomes" id="UP000177067">
    <property type="component" value="Unassembled WGS sequence"/>
</dbReference>
<name>A0A1F6LKR1_9BACT</name>
<dbReference type="AlphaFoldDB" id="A0A1F6LKR1"/>
<protein>
    <recommendedName>
        <fullName evidence="3">DUF5673 domain-containing protein</fullName>
    </recommendedName>
</protein>